<evidence type="ECO:0000256" key="1">
    <source>
        <dbReference type="SAM" id="SignalP"/>
    </source>
</evidence>
<proteinExistence type="predicted"/>
<dbReference type="Proteomes" id="UP000315017">
    <property type="component" value="Chromosome"/>
</dbReference>
<dbReference type="KEGG" id="aagg:ETAA8_45240"/>
<gene>
    <name evidence="2" type="ORF">ETAA8_45240</name>
</gene>
<dbReference type="AlphaFoldDB" id="A0A517YGQ1"/>
<evidence type="ECO:0000313" key="2">
    <source>
        <dbReference type="EMBL" id="QDU29414.1"/>
    </source>
</evidence>
<keyword evidence="1" id="KW-0732">Signal</keyword>
<sequence precursor="true">MFKLKSLLALIALLCLPTFTVRSRAADRPNVIVILADDK</sequence>
<protein>
    <submittedName>
        <fullName evidence="2">Uncharacterized protein</fullName>
    </submittedName>
</protein>
<name>A0A517YGQ1_9BACT</name>
<dbReference type="EMBL" id="CP036274">
    <property type="protein sequence ID" value="QDU29414.1"/>
    <property type="molecule type" value="Genomic_DNA"/>
</dbReference>
<reference evidence="2 3" key="1">
    <citation type="submission" date="2019-02" db="EMBL/GenBank/DDBJ databases">
        <title>Deep-cultivation of Planctomycetes and their phenomic and genomic characterization uncovers novel biology.</title>
        <authorList>
            <person name="Wiegand S."/>
            <person name="Jogler M."/>
            <person name="Boedeker C."/>
            <person name="Pinto D."/>
            <person name="Vollmers J."/>
            <person name="Rivas-Marin E."/>
            <person name="Kohn T."/>
            <person name="Peeters S.H."/>
            <person name="Heuer A."/>
            <person name="Rast P."/>
            <person name="Oberbeckmann S."/>
            <person name="Bunk B."/>
            <person name="Jeske O."/>
            <person name="Meyerdierks A."/>
            <person name="Storesund J.E."/>
            <person name="Kallscheuer N."/>
            <person name="Luecker S."/>
            <person name="Lage O.M."/>
            <person name="Pohl T."/>
            <person name="Merkel B.J."/>
            <person name="Hornburger P."/>
            <person name="Mueller R.-W."/>
            <person name="Bruemmer F."/>
            <person name="Labrenz M."/>
            <person name="Spormann A.M."/>
            <person name="Op den Camp H."/>
            <person name="Overmann J."/>
            <person name="Amann R."/>
            <person name="Jetten M.S.M."/>
            <person name="Mascher T."/>
            <person name="Medema M.H."/>
            <person name="Devos D.P."/>
            <person name="Kaster A.-K."/>
            <person name="Ovreas L."/>
            <person name="Rohde M."/>
            <person name="Galperin M.Y."/>
            <person name="Jogler C."/>
        </authorList>
    </citation>
    <scope>NUCLEOTIDE SEQUENCE [LARGE SCALE GENOMIC DNA]</scope>
    <source>
        <strain evidence="2 3">ETA_A8</strain>
    </source>
</reference>
<evidence type="ECO:0000313" key="3">
    <source>
        <dbReference type="Proteomes" id="UP000315017"/>
    </source>
</evidence>
<feature type="chain" id="PRO_5021972235" evidence="1">
    <location>
        <begin position="26"/>
        <end position="39"/>
    </location>
</feature>
<organism evidence="2 3">
    <name type="scientific">Anatilimnocola aggregata</name>
    <dbReference type="NCBI Taxonomy" id="2528021"/>
    <lineage>
        <taxon>Bacteria</taxon>
        <taxon>Pseudomonadati</taxon>
        <taxon>Planctomycetota</taxon>
        <taxon>Planctomycetia</taxon>
        <taxon>Pirellulales</taxon>
        <taxon>Pirellulaceae</taxon>
        <taxon>Anatilimnocola</taxon>
    </lineage>
</organism>
<accession>A0A517YGQ1</accession>
<feature type="signal peptide" evidence="1">
    <location>
        <begin position="1"/>
        <end position="25"/>
    </location>
</feature>
<keyword evidence="3" id="KW-1185">Reference proteome</keyword>